<evidence type="ECO:0000313" key="3">
    <source>
        <dbReference type="Proteomes" id="UP000472271"/>
    </source>
</evidence>
<dbReference type="Gene3D" id="2.90.10.30">
    <property type="match status" value="1"/>
</dbReference>
<dbReference type="Ensembl" id="ENSSORT00005003790.1">
    <property type="protein sequence ID" value="ENSSORP00005003683.1"/>
    <property type="gene ID" value="ENSSORG00005002209.1"/>
</dbReference>
<sequence>MSKTSISTNEELRKGEYLLSTNGKFKAEFTGDGNLAIFTWNPIWSTNTAGSKADRIVLEKNSNLAMYTSDNQIIWLSDTHSNTTSDRMHLAITNDGKLVLDRDGVTLWSKPEPFPFLPPLGPAGQNNLLLQ</sequence>
<reference evidence="2" key="2">
    <citation type="submission" date="2025-08" db="UniProtKB">
        <authorList>
            <consortium name="Ensembl"/>
        </authorList>
    </citation>
    <scope>IDENTIFICATION</scope>
</reference>
<reference evidence="2" key="3">
    <citation type="submission" date="2025-09" db="UniProtKB">
        <authorList>
            <consortium name="Ensembl"/>
        </authorList>
    </citation>
    <scope>IDENTIFICATION</scope>
</reference>
<organism evidence="2 3">
    <name type="scientific">Sphaeramia orbicularis</name>
    <name type="common">orbiculate cardinalfish</name>
    <dbReference type="NCBI Taxonomy" id="375764"/>
    <lineage>
        <taxon>Eukaryota</taxon>
        <taxon>Metazoa</taxon>
        <taxon>Chordata</taxon>
        <taxon>Craniata</taxon>
        <taxon>Vertebrata</taxon>
        <taxon>Euteleostomi</taxon>
        <taxon>Actinopterygii</taxon>
        <taxon>Neopterygii</taxon>
        <taxon>Teleostei</taxon>
        <taxon>Neoteleostei</taxon>
        <taxon>Acanthomorphata</taxon>
        <taxon>Gobiaria</taxon>
        <taxon>Kurtiformes</taxon>
        <taxon>Apogonoidei</taxon>
        <taxon>Apogonidae</taxon>
        <taxon>Apogoninae</taxon>
        <taxon>Sphaeramia</taxon>
    </lineage>
</organism>
<dbReference type="InterPro" id="IPR001480">
    <property type="entry name" value="Bulb-type_lectin_dom"/>
</dbReference>
<name>A0A672YGJ7_9TELE</name>
<dbReference type="InParanoid" id="A0A672YGJ7"/>
<keyword evidence="3" id="KW-1185">Reference proteome</keyword>
<proteinExistence type="predicted"/>
<feature type="domain" description="Bulb-type lectin" evidence="1">
    <location>
        <begin position="3"/>
        <end position="113"/>
    </location>
</feature>
<protein>
    <recommendedName>
        <fullName evidence="1">Bulb-type lectin domain-containing protein</fullName>
    </recommendedName>
</protein>
<dbReference type="AlphaFoldDB" id="A0A672YGJ7"/>
<evidence type="ECO:0000313" key="2">
    <source>
        <dbReference type="Ensembl" id="ENSSORP00005003683.1"/>
    </source>
</evidence>
<dbReference type="SUPFAM" id="SSF51110">
    <property type="entry name" value="alpha-D-mannose-specific plant lectins"/>
    <property type="match status" value="1"/>
</dbReference>
<accession>A0A672YGJ7</accession>
<dbReference type="Proteomes" id="UP000472271">
    <property type="component" value="Chromosome 7"/>
</dbReference>
<dbReference type="SMART" id="SM00108">
    <property type="entry name" value="B_lectin"/>
    <property type="match status" value="1"/>
</dbReference>
<evidence type="ECO:0000259" key="1">
    <source>
        <dbReference type="PROSITE" id="PS50927"/>
    </source>
</evidence>
<dbReference type="PROSITE" id="PS50927">
    <property type="entry name" value="BULB_LECTIN"/>
    <property type="match status" value="1"/>
</dbReference>
<reference evidence="2" key="1">
    <citation type="submission" date="2019-06" db="EMBL/GenBank/DDBJ databases">
        <authorList>
            <consortium name="Wellcome Sanger Institute Data Sharing"/>
        </authorList>
    </citation>
    <scope>NUCLEOTIDE SEQUENCE [LARGE SCALE GENOMIC DNA]</scope>
</reference>
<dbReference type="InterPro" id="IPR036426">
    <property type="entry name" value="Bulb-type_lectin_dom_sf"/>
</dbReference>